<dbReference type="Pfam" id="PF13455">
    <property type="entry name" value="MUG113"/>
    <property type="match status" value="1"/>
</dbReference>
<name>A0AA39MPG2_9AGAR</name>
<keyword evidence="3" id="KW-1185">Reference proteome</keyword>
<protein>
    <recommendedName>
        <fullName evidence="4">DUF1766-domain-containing protein</fullName>
    </recommendedName>
</protein>
<organism evidence="2 3">
    <name type="scientific">Armillaria borealis</name>
    <dbReference type="NCBI Taxonomy" id="47425"/>
    <lineage>
        <taxon>Eukaryota</taxon>
        <taxon>Fungi</taxon>
        <taxon>Dikarya</taxon>
        <taxon>Basidiomycota</taxon>
        <taxon>Agaricomycotina</taxon>
        <taxon>Agaricomycetes</taxon>
        <taxon>Agaricomycetidae</taxon>
        <taxon>Agaricales</taxon>
        <taxon>Marasmiineae</taxon>
        <taxon>Physalacriaceae</taxon>
        <taxon>Armillaria</taxon>
    </lineage>
</organism>
<comment type="caution">
    <text evidence="2">The sequence shown here is derived from an EMBL/GenBank/DDBJ whole genome shotgun (WGS) entry which is preliminary data.</text>
</comment>
<evidence type="ECO:0000256" key="1">
    <source>
        <dbReference type="SAM" id="MobiDB-lite"/>
    </source>
</evidence>
<evidence type="ECO:0008006" key="4">
    <source>
        <dbReference type="Google" id="ProtNLM"/>
    </source>
</evidence>
<evidence type="ECO:0000313" key="2">
    <source>
        <dbReference type="EMBL" id="KAK0441423.1"/>
    </source>
</evidence>
<dbReference type="InterPro" id="IPR053006">
    <property type="entry name" value="Meiosis_regulatory"/>
</dbReference>
<dbReference type="Proteomes" id="UP001175226">
    <property type="component" value="Unassembled WGS sequence"/>
</dbReference>
<dbReference type="EMBL" id="JAUEPT010000030">
    <property type="protein sequence ID" value="KAK0441423.1"/>
    <property type="molecule type" value="Genomic_DNA"/>
</dbReference>
<accession>A0AA39MPG2</accession>
<dbReference type="PANTHER" id="PTHR28094:SF1">
    <property type="entry name" value="MEIOTICALLY UP-REGULATED GENE 113 PROTEIN"/>
    <property type="match status" value="1"/>
</dbReference>
<reference evidence="2" key="1">
    <citation type="submission" date="2023-06" db="EMBL/GenBank/DDBJ databases">
        <authorList>
            <consortium name="Lawrence Berkeley National Laboratory"/>
            <person name="Ahrendt S."/>
            <person name="Sahu N."/>
            <person name="Indic B."/>
            <person name="Wong-Bajracharya J."/>
            <person name="Merenyi Z."/>
            <person name="Ke H.-M."/>
            <person name="Monk M."/>
            <person name="Kocsube S."/>
            <person name="Drula E."/>
            <person name="Lipzen A."/>
            <person name="Balint B."/>
            <person name="Henrissat B."/>
            <person name="Andreopoulos B."/>
            <person name="Martin F.M."/>
            <person name="Harder C.B."/>
            <person name="Rigling D."/>
            <person name="Ford K.L."/>
            <person name="Foster G.D."/>
            <person name="Pangilinan J."/>
            <person name="Papanicolaou A."/>
            <person name="Barry K."/>
            <person name="LaButti K."/>
            <person name="Viragh M."/>
            <person name="Koriabine M."/>
            <person name="Yan M."/>
            <person name="Riley R."/>
            <person name="Champramary S."/>
            <person name="Plett K.L."/>
            <person name="Tsai I.J."/>
            <person name="Slot J."/>
            <person name="Sipos G."/>
            <person name="Plett J."/>
            <person name="Nagy L.G."/>
            <person name="Grigoriev I.V."/>
        </authorList>
    </citation>
    <scope>NUCLEOTIDE SEQUENCE</scope>
    <source>
        <strain evidence="2">FPL87.14</strain>
    </source>
</reference>
<feature type="compositionally biased region" description="Low complexity" evidence="1">
    <location>
        <begin position="126"/>
        <end position="137"/>
    </location>
</feature>
<dbReference type="AlphaFoldDB" id="A0AA39MPG2"/>
<feature type="region of interest" description="Disordered" evidence="1">
    <location>
        <begin position="362"/>
        <end position="408"/>
    </location>
</feature>
<dbReference type="PANTHER" id="PTHR28094">
    <property type="entry name" value="MEIOTICALLY UP-REGULATED GENE 113 PROTEIN"/>
    <property type="match status" value="1"/>
</dbReference>
<feature type="compositionally biased region" description="Gly residues" evidence="1">
    <location>
        <begin position="397"/>
        <end position="406"/>
    </location>
</feature>
<sequence>MRRLDCDTSHGTAFLPSTTMGRTKQFIAKIFDLEQRRPSSPKPTDSEPPVEAFNNLTIHEPLPSPARTSYATTHSFVGGFQPLPRPPAMQMPRPAVSLTMRHALNVPEDPPRAHSAPEIPRRRYLVPSSTPVSPSPSARLSPPNSEPKLGRPRASSTPPNPNAPPDTQCSGVTKAGRRCTRQVKNGGAALPGVERFCFQHTKELLDPTGFYARRKGAQAPEWVDFADYIPSYLHPDTQVALRVEMEKARSQSDVEGYIYTFEIRDPDDRKTVQLKVGRAVNVVKRLNEWGKQCGSKEQVLRGFYPGSVGDGGDETSLMKGRVILPEGGNEDVWCHRLERLIHLELADLAVNAAYLQPGWKPFSKGKGKGPAKPKAGARASTESISTPVASPKKRGGRMGNGNGGQGQPCKDCGTIHKEIFEFQRILSGPYKGREWDCVVKKVIEDWGAFVRTYV</sequence>
<feature type="region of interest" description="Disordered" evidence="1">
    <location>
        <begin position="106"/>
        <end position="174"/>
    </location>
</feature>
<proteinExistence type="predicted"/>
<evidence type="ECO:0000313" key="3">
    <source>
        <dbReference type="Proteomes" id="UP001175226"/>
    </source>
</evidence>
<gene>
    <name evidence="2" type="ORF">EV421DRAFT_1813135</name>
</gene>